<dbReference type="Proteomes" id="UP001605036">
    <property type="component" value="Unassembled WGS sequence"/>
</dbReference>
<sequence>MLVQEGGMAVGWPLGLGHDATGWPLGLRLRLAQEDLKWPQEPPLDDSPTYSTNSSSLDTQDKSTSLGALIGFPLHHHQHPSTAAGNDSSSGVHRRYRRNSRALRVFPASSSSGSRSTREHRHHHHRKGAITRSRSGSGRLGSHGSNRTLSKKANSLRWALLSILSCARVPTLDKAASKWSKSPSLSSKSAAGSELSTSNPRGIQRPAQCAVPFIGRSPSPVNRLYDNIMFEESMDRTESQSSKWNRLFASSSLADGDELEEVLDAVTEPLEHMKVSLMRSRSSYSNSSSDDSDWSSACDSFDRRNSPSSSSSHDLSQFSKHHSTIHLFLSRMACCRHPQTLKT</sequence>
<feature type="compositionally biased region" description="Polar residues" evidence="1">
    <location>
        <begin position="80"/>
        <end position="91"/>
    </location>
</feature>
<comment type="caution">
    <text evidence="2">The sequence shown here is derived from an EMBL/GenBank/DDBJ whole genome shotgun (WGS) entry which is preliminary data.</text>
</comment>
<dbReference type="EMBL" id="JBHFFA010000007">
    <property type="protein sequence ID" value="KAL2611823.1"/>
    <property type="molecule type" value="Genomic_DNA"/>
</dbReference>
<evidence type="ECO:0000313" key="3">
    <source>
        <dbReference type="Proteomes" id="UP001605036"/>
    </source>
</evidence>
<name>A0ABD1XT21_9MARC</name>
<proteinExistence type="predicted"/>
<feature type="compositionally biased region" description="Low complexity" evidence="1">
    <location>
        <begin position="177"/>
        <end position="198"/>
    </location>
</feature>
<feature type="region of interest" description="Disordered" evidence="1">
    <location>
        <begin position="38"/>
        <end position="61"/>
    </location>
</feature>
<feature type="compositionally biased region" description="Basic residues" evidence="1">
    <location>
        <begin position="118"/>
        <end position="129"/>
    </location>
</feature>
<organism evidence="2 3">
    <name type="scientific">Riccia fluitans</name>
    <dbReference type="NCBI Taxonomy" id="41844"/>
    <lineage>
        <taxon>Eukaryota</taxon>
        <taxon>Viridiplantae</taxon>
        <taxon>Streptophyta</taxon>
        <taxon>Embryophyta</taxon>
        <taxon>Marchantiophyta</taxon>
        <taxon>Marchantiopsida</taxon>
        <taxon>Marchantiidae</taxon>
        <taxon>Marchantiales</taxon>
        <taxon>Ricciaceae</taxon>
        <taxon>Riccia</taxon>
    </lineage>
</organism>
<evidence type="ECO:0000313" key="2">
    <source>
        <dbReference type="EMBL" id="KAL2611823.1"/>
    </source>
</evidence>
<evidence type="ECO:0000256" key="1">
    <source>
        <dbReference type="SAM" id="MobiDB-lite"/>
    </source>
</evidence>
<feature type="compositionally biased region" description="Polar residues" evidence="1">
    <location>
        <begin position="48"/>
        <end position="61"/>
    </location>
</feature>
<reference evidence="2 3" key="1">
    <citation type="submission" date="2024-09" db="EMBL/GenBank/DDBJ databases">
        <title>Chromosome-scale assembly of Riccia fluitans.</title>
        <authorList>
            <person name="Paukszto L."/>
            <person name="Sawicki J."/>
            <person name="Karawczyk K."/>
            <person name="Piernik-Szablinska J."/>
            <person name="Szczecinska M."/>
            <person name="Mazdziarz M."/>
        </authorList>
    </citation>
    <scope>NUCLEOTIDE SEQUENCE [LARGE SCALE GENOMIC DNA]</scope>
    <source>
        <strain evidence="2">Rf_01</strain>
        <tissue evidence="2">Aerial parts of the thallus</tissue>
    </source>
</reference>
<keyword evidence="3" id="KW-1185">Reference proteome</keyword>
<feature type="compositionally biased region" description="Basic residues" evidence="1">
    <location>
        <begin position="92"/>
        <end position="101"/>
    </location>
</feature>
<dbReference type="AlphaFoldDB" id="A0ABD1XT21"/>
<feature type="region of interest" description="Disordered" evidence="1">
    <location>
        <begin position="177"/>
        <end position="203"/>
    </location>
</feature>
<feature type="compositionally biased region" description="Low complexity" evidence="1">
    <location>
        <begin position="132"/>
        <end position="147"/>
    </location>
</feature>
<protein>
    <recommendedName>
        <fullName evidence="4">Ovate family protein</fullName>
    </recommendedName>
</protein>
<gene>
    <name evidence="2" type="ORF">R1flu_023515</name>
</gene>
<feature type="region of interest" description="Disordered" evidence="1">
    <location>
        <begin position="75"/>
        <end position="149"/>
    </location>
</feature>
<feature type="compositionally biased region" description="Low complexity" evidence="1">
    <location>
        <begin position="280"/>
        <end position="299"/>
    </location>
</feature>
<feature type="region of interest" description="Disordered" evidence="1">
    <location>
        <begin position="280"/>
        <end position="300"/>
    </location>
</feature>
<evidence type="ECO:0008006" key="4">
    <source>
        <dbReference type="Google" id="ProtNLM"/>
    </source>
</evidence>
<accession>A0ABD1XT21</accession>